<dbReference type="InterPro" id="IPR016195">
    <property type="entry name" value="Pol/histidinol_Pase-like"/>
</dbReference>
<dbReference type="RefSeq" id="WP_090337559.1">
    <property type="nucleotide sequence ID" value="NZ_FNXY01000005.1"/>
</dbReference>
<dbReference type="AlphaFoldDB" id="A0A1H6WLZ9"/>
<protein>
    <recommendedName>
        <fullName evidence="2">protein-tyrosine-phosphatase</fullName>
        <ecNumber evidence="2">3.1.3.48</ecNumber>
    </recommendedName>
</protein>
<dbReference type="PANTHER" id="PTHR39181:SF1">
    <property type="entry name" value="TYROSINE-PROTEIN PHOSPHATASE YWQE"/>
    <property type="match status" value="1"/>
</dbReference>
<dbReference type="SUPFAM" id="SSF89550">
    <property type="entry name" value="PHP domain-like"/>
    <property type="match status" value="1"/>
</dbReference>
<evidence type="ECO:0000256" key="4">
    <source>
        <dbReference type="ARBA" id="ARBA00051722"/>
    </source>
</evidence>
<sequence>MMIPAIIDSDGSQILQTLGLDLHMHVLPGIDDGAQNLNDSLALIDAHYRAGIRKIIATPHIRMDFFVNTRDSIYQAWTELTKITNEQYPDLTIQYAAEYFADDYFLSLLDKGEILPLAENYVLVETSLRHDLVYFPDILKEMILKGYKPVVAHPERYRAWHDKPERYDEIHELDIIFQINILSIGGAYGPTEQFMAEKLIQQGWIGALGSDLHRIGQYKYIKQAVENPYFESLKDIKLLNHTLRTD</sequence>
<name>A0A1H6WLZ9_9BACT</name>
<evidence type="ECO:0000313" key="5">
    <source>
        <dbReference type="EMBL" id="SEJ18079.1"/>
    </source>
</evidence>
<accession>A0A1H6WLZ9</accession>
<dbReference type="Pfam" id="PF19567">
    <property type="entry name" value="CpsB_CapC"/>
    <property type="match status" value="1"/>
</dbReference>
<keyword evidence="6" id="KW-1185">Reference proteome</keyword>
<evidence type="ECO:0000313" key="6">
    <source>
        <dbReference type="Proteomes" id="UP000199532"/>
    </source>
</evidence>
<dbReference type="STRING" id="408657.SAMN04487995_3641"/>
<dbReference type="OrthoDB" id="9788539at2"/>
<dbReference type="PIRSF" id="PIRSF016557">
    <property type="entry name" value="Caps_synth_CpsB"/>
    <property type="match status" value="1"/>
</dbReference>
<gene>
    <name evidence="5" type="ORF">SAMN04487995_3641</name>
</gene>
<keyword evidence="3" id="KW-0378">Hydrolase</keyword>
<comment type="catalytic activity">
    <reaction evidence="4">
        <text>O-phospho-L-tyrosyl-[protein] + H2O = L-tyrosyl-[protein] + phosphate</text>
        <dbReference type="Rhea" id="RHEA:10684"/>
        <dbReference type="Rhea" id="RHEA-COMP:10136"/>
        <dbReference type="Rhea" id="RHEA-COMP:20101"/>
        <dbReference type="ChEBI" id="CHEBI:15377"/>
        <dbReference type="ChEBI" id="CHEBI:43474"/>
        <dbReference type="ChEBI" id="CHEBI:46858"/>
        <dbReference type="ChEBI" id="CHEBI:61978"/>
        <dbReference type="EC" id="3.1.3.48"/>
    </reaction>
</comment>
<reference evidence="5 6" key="1">
    <citation type="submission" date="2016-10" db="EMBL/GenBank/DDBJ databases">
        <authorList>
            <person name="de Groot N.N."/>
        </authorList>
    </citation>
    <scope>NUCLEOTIDE SEQUENCE [LARGE SCALE GENOMIC DNA]</scope>
    <source>
        <strain evidence="5 6">DSM 19938</strain>
    </source>
</reference>
<organism evidence="5 6">
    <name type="scientific">Dyadobacter koreensis</name>
    <dbReference type="NCBI Taxonomy" id="408657"/>
    <lineage>
        <taxon>Bacteria</taxon>
        <taxon>Pseudomonadati</taxon>
        <taxon>Bacteroidota</taxon>
        <taxon>Cytophagia</taxon>
        <taxon>Cytophagales</taxon>
        <taxon>Spirosomataceae</taxon>
        <taxon>Dyadobacter</taxon>
    </lineage>
</organism>
<dbReference type="EMBL" id="FNXY01000005">
    <property type="protein sequence ID" value="SEJ18079.1"/>
    <property type="molecule type" value="Genomic_DNA"/>
</dbReference>
<dbReference type="GO" id="GO:0030145">
    <property type="term" value="F:manganese ion binding"/>
    <property type="evidence" value="ECO:0007669"/>
    <property type="project" value="InterPro"/>
</dbReference>
<dbReference type="EC" id="3.1.3.48" evidence="2"/>
<evidence type="ECO:0000256" key="1">
    <source>
        <dbReference type="ARBA" id="ARBA00005750"/>
    </source>
</evidence>
<dbReference type="Gene3D" id="3.20.20.140">
    <property type="entry name" value="Metal-dependent hydrolases"/>
    <property type="match status" value="1"/>
</dbReference>
<proteinExistence type="inferred from homology"/>
<dbReference type="Proteomes" id="UP000199532">
    <property type="component" value="Unassembled WGS sequence"/>
</dbReference>
<comment type="similarity">
    <text evidence="1">Belongs to the metallo-dependent hydrolases superfamily. CpsB/CapC family.</text>
</comment>
<dbReference type="PANTHER" id="PTHR39181">
    <property type="entry name" value="TYROSINE-PROTEIN PHOSPHATASE YWQE"/>
    <property type="match status" value="1"/>
</dbReference>
<evidence type="ECO:0000256" key="3">
    <source>
        <dbReference type="ARBA" id="ARBA00022801"/>
    </source>
</evidence>
<evidence type="ECO:0000256" key="2">
    <source>
        <dbReference type="ARBA" id="ARBA00013064"/>
    </source>
</evidence>
<dbReference type="InterPro" id="IPR016667">
    <property type="entry name" value="Caps_polysacc_synth_CpsB/CapC"/>
</dbReference>
<dbReference type="GO" id="GO:0004725">
    <property type="term" value="F:protein tyrosine phosphatase activity"/>
    <property type="evidence" value="ECO:0007669"/>
    <property type="project" value="UniProtKB-EC"/>
</dbReference>